<keyword evidence="3" id="KW-1185">Reference proteome</keyword>
<dbReference type="OrthoDB" id="3535606at2"/>
<keyword evidence="1" id="KW-1133">Transmembrane helix</keyword>
<dbReference type="AlphaFoldDB" id="A0A1H3KYE4"/>
<evidence type="ECO:0000313" key="2">
    <source>
        <dbReference type="EMBL" id="SDY57046.1"/>
    </source>
</evidence>
<keyword evidence="1" id="KW-0812">Transmembrane</keyword>
<dbReference type="EMBL" id="FNOK01000029">
    <property type="protein sequence ID" value="SDY57046.1"/>
    <property type="molecule type" value="Genomic_DNA"/>
</dbReference>
<evidence type="ECO:0008006" key="4">
    <source>
        <dbReference type="Google" id="ProtNLM"/>
    </source>
</evidence>
<dbReference type="RefSeq" id="WP_093270625.1">
    <property type="nucleotide sequence ID" value="NZ_FNOK01000029.1"/>
</dbReference>
<sequence>MNERAWERAGAASGLAAAVLLLASLFLNPAAPIGDDPVLTFFYVAGNRGMVLLAALLATLAAVVFLWFVGHLRHLLQRAEGGAEAFSPVVFAAGVVLSAMTMLSMLPVTALASMTRDISTASGSAVFVLSELHRLALGPLGLLVALFAGTTGAAMVRREVLGPWVGWFGFAVAVIGLIAGVTAFFVSGLFVTIAAMVTGIVFAVWIGDAAVLMLYRPEVDRAEVPGTAFAH</sequence>
<keyword evidence="1" id="KW-0472">Membrane</keyword>
<gene>
    <name evidence="2" type="ORF">SAMN05216215_102975</name>
</gene>
<evidence type="ECO:0000313" key="3">
    <source>
        <dbReference type="Proteomes" id="UP000199529"/>
    </source>
</evidence>
<organism evidence="2 3">
    <name type="scientific">Saccharopolyspora shandongensis</name>
    <dbReference type="NCBI Taxonomy" id="418495"/>
    <lineage>
        <taxon>Bacteria</taxon>
        <taxon>Bacillati</taxon>
        <taxon>Actinomycetota</taxon>
        <taxon>Actinomycetes</taxon>
        <taxon>Pseudonocardiales</taxon>
        <taxon>Pseudonocardiaceae</taxon>
        <taxon>Saccharopolyspora</taxon>
    </lineage>
</organism>
<feature type="transmembrane region" description="Helical" evidence="1">
    <location>
        <begin position="132"/>
        <end position="155"/>
    </location>
</feature>
<feature type="transmembrane region" description="Helical" evidence="1">
    <location>
        <begin position="48"/>
        <end position="69"/>
    </location>
</feature>
<feature type="transmembrane region" description="Helical" evidence="1">
    <location>
        <begin position="193"/>
        <end position="215"/>
    </location>
</feature>
<proteinExistence type="predicted"/>
<reference evidence="3" key="1">
    <citation type="submission" date="2016-10" db="EMBL/GenBank/DDBJ databases">
        <authorList>
            <person name="Varghese N."/>
            <person name="Submissions S."/>
        </authorList>
    </citation>
    <scope>NUCLEOTIDE SEQUENCE [LARGE SCALE GENOMIC DNA]</scope>
    <source>
        <strain evidence="3">CGMCC 4.3530</strain>
    </source>
</reference>
<evidence type="ECO:0000256" key="1">
    <source>
        <dbReference type="SAM" id="Phobius"/>
    </source>
</evidence>
<name>A0A1H3KYE4_9PSEU</name>
<accession>A0A1H3KYE4</accession>
<protein>
    <recommendedName>
        <fullName evidence="4">DUF4386 family protein</fullName>
    </recommendedName>
</protein>
<feature type="transmembrane region" description="Helical" evidence="1">
    <location>
        <begin position="89"/>
        <end position="112"/>
    </location>
</feature>
<dbReference type="Proteomes" id="UP000199529">
    <property type="component" value="Unassembled WGS sequence"/>
</dbReference>
<feature type="transmembrane region" description="Helical" evidence="1">
    <location>
        <begin position="167"/>
        <end position="187"/>
    </location>
</feature>